<sequence>MRLEGTVLPKICRGISSGKVARDNATGHNWGVCSGV</sequence>
<dbReference type="EMBL" id="JABEZX010194063">
    <property type="protein sequence ID" value="MBA0575480.1"/>
    <property type="molecule type" value="Genomic_DNA"/>
</dbReference>
<reference evidence="1 2" key="1">
    <citation type="journal article" date="2019" name="Genome Biol. Evol.">
        <title>Insights into the evolution of the New World diploid cottons (Gossypium, subgenus Houzingenia) based on genome sequencing.</title>
        <authorList>
            <person name="Grover C.E."/>
            <person name="Arick M.A. 2nd"/>
            <person name="Thrash A."/>
            <person name="Conover J.L."/>
            <person name="Sanders W.S."/>
            <person name="Peterson D.G."/>
            <person name="Frelichowski J.E."/>
            <person name="Scheffler J.A."/>
            <person name="Scheffler B.E."/>
            <person name="Wendel J.F."/>
        </authorList>
    </citation>
    <scope>NUCLEOTIDE SEQUENCE [LARGE SCALE GENOMIC DNA]</scope>
    <source>
        <strain evidence="1">157</strain>
        <tissue evidence="1">Leaf</tissue>
    </source>
</reference>
<keyword evidence="2" id="KW-1185">Reference proteome</keyword>
<dbReference type="AlphaFoldDB" id="A0A7J8NF40"/>
<dbReference type="Proteomes" id="UP000593572">
    <property type="component" value="Unassembled WGS sequence"/>
</dbReference>
<accession>A0A7J8NF40</accession>
<organism evidence="1 2">
    <name type="scientific">Gossypium lobatum</name>
    <dbReference type="NCBI Taxonomy" id="34289"/>
    <lineage>
        <taxon>Eukaryota</taxon>
        <taxon>Viridiplantae</taxon>
        <taxon>Streptophyta</taxon>
        <taxon>Embryophyta</taxon>
        <taxon>Tracheophyta</taxon>
        <taxon>Spermatophyta</taxon>
        <taxon>Magnoliopsida</taxon>
        <taxon>eudicotyledons</taxon>
        <taxon>Gunneridae</taxon>
        <taxon>Pentapetalae</taxon>
        <taxon>rosids</taxon>
        <taxon>malvids</taxon>
        <taxon>Malvales</taxon>
        <taxon>Malvaceae</taxon>
        <taxon>Malvoideae</taxon>
        <taxon>Gossypium</taxon>
    </lineage>
</organism>
<proteinExistence type="predicted"/>
<protein>
    <submittedName>
        <fullName evidence="1">Uncharacterized protein</fullName>
    </submittedName>
</protein>
<evidence type="ECO:0000313" key="2">
    <source>
        <dbReference type="Proteomes" id="UP000593572"/>
    </source>
</evidence>
<comment type="caution">
    <text evidence="1">The sequence shown here is derived from an EMBL/GenBank/DDBJ whole genome shotgun (WGS) entry which is preliminary data.</text>
</comment>
<gene>
    <name evidence="1" type="ORF">Golob_024344</name>
</gene>
<name>A0A7J8NF40_9ROSI</name>
<evidence type="ECO:0000313" key="1">
    <source>
        <dbReference type="EMBL" id="MBA0575480.1"/>
    </source>
</evidence>